<gene>
    <name evidence="1" type="ORF">H1B29_09455</name>
</gene>
<dbReference type="AlphaFoldDB" id="A0A7W0ASK4"/>
<evidence type="ECO:0000313" key="2">
    <source>
        <dbReference type="Proteomes" id="UP000524462"/>
    </source>
</evidence>
<evidence type="ECO:0000313" key="1">
    <source>
        <dbReference type="EMBL" id="MBA2796700.1"/>
    </source>
</evidence>
<dbReference type="EMBL" id="JACEGE010000028">
    <property type="protein sequence ID" value="MBA2796700.1"/>
    <property type="molecule type" value="Genomic_DNA"/>
</dbReference>
<protein>
    <submittedName>
        <fullName evidence="1">Uncharacterized protein</fullName>
    </submittedName>
</protein>
<reference evidence="1 2" key="1">
    <citation type="submission" date="2020-07" db="EMBL/GenBank/DDBJ databases">
        <title>Molecular and genomic characterization of Streptococcus porcinus isolated from diseased swine in Brazil.</title>
        <authorList>
            <person name="Moreno L.Z."/>
            <person name="Matajira C.E.C."/>
            <person name="Poor A.P."/>
            <person name="Dutra M.C."/>
            <person name="Moreno A.M."/>
        </authorList>
    </citation>
    <scope>NUCLEOTIDE SEQUENCE [LARGE SCALE GENOMIC DNA]</scope>
    <source>
        <strain evidence="1 2">SP0816-2</strain>
    </source>
</reference>
<comment type="caution">
    <text evidence="1">The sequence shown here is derived from an EMBL/GenBank/DDBJ whole genome shotgun (WGS) entry which is preliminary data.</text>
</comment>
<proteinExistence type="predicted"/>
<dbReference type="RefSeq" id="WP_181460593.1">
    <property type="nucleotide sequence ID" value="NZ_JACEGE010000028.1"/>
</dbReference>
<dbReference type="Proteomes" id="UP000524462">
    <property type="component" value="Unassembled WGS sequence"/>
</dbReference>
<accession>A0A7W0ASK4</accession>
<organism evidence="1 2">
    <name type="scientific">Streptococcus porcinus</name>
    <dbReference type="NCBI Taxonomy" id="1340"/>
    <lineage>
        <taxon>Bacteria</taxon>
        <taxon>Bacillati</taxon>
        <taxon>Bacillota</taxon>
        <taxon>Bacilli</taxon>
        <taxon>Lactobacillales</taxon>
        <taxon>Streptococcaceae</taxon>
        <taxon>Streptococcus</taxon>
    </lineage>
</organism>
<name>A0A7W0ASK4_STRPO</name>
<sequence length="59" mass="6755">MDDIIKEKEEKLWEAKVRCIAASELTRSARESALRSAGVVSSFYCNEKGEVNNDYENDR</sequence>